<dbReference type="RefSeq" id="XP_068368203.1">
    <property type="nucleotide sequence ID" value="XM_068514452.1"/>
</dbReference>
<comment type="caution">
    <text evidence="1">The sequence shown here is derived from an EMBL/GenBank/DDBJ whole genome shotgun (WGS) entry which is preliminary data.</text>
</comment>
<name>A0A1J4KUY3_9EUKA</name>
<evidence type="ECO:0008006" key="3">
    <source>
        <dbReference type="Google" id="ProtNLM"/>
    </source>
</evidence>
<dbReference type="GeneID" id="94849156"/>
<dbReference type="Proteomes" id="UP000179807">
    <property type="component" value="Unassembled WGS sequence"/>
</dbReference>
<gene>
    <name evidence="1" type="ORF">TRFO_42712</name>
</gene>
<reference evidence="1" key="1">
    <citation type="submission" date="2016-10" db="EMBL/GenBank/DDBJ databases">
        <authorList>
            <person name="Benchimol M."/>
            <person name="Almeida L.G."/>
            <person name="Vasconcelos A.T."/>
            <person name="Perreira-Neves A."/>
            <person name="Rosa I.A."/>
            <person name="Tasca T."/>
            <person name="Bogo M.R."/>
            <person name="de Souza W."/>
        </authorList>
    </citation>
    <scope>NUCLEOTIDE SEQUENCE [LARGE SCALE GENOMIC DNA]</scope>
    <source>
        <strain evidence="1">K</strain>
    </source>
</reference>
<accession>A0A1J4KUY3</accession>
<dbReference type="AlphaFoldDB" id="A0A1J4KUY3"/>
<protein>
    <recommendedName>
        <fullName evidence="3">Transcription initiation factor TFIID subunit 2</fullName>
    </recommendedName>
</protein>
<dbReference type="EMBL" id="MLAK01000273">
    <property type="protein sequence ID" value="OHT15067.1"/>
    <property type="molecule type" value="Genomic_DNA"/>
</dbReference>
<evidence type="ECO:0000313" key="1">
    <source>
        <dbReference type="EMBL" id="OHT15067.1"/>
    </source>
</evidence>
<organism evidence="1 2">
    <name type="scientific">Tritrichomonas foetus</name>
    <dbReference type="NCBI Taxonomy" id="1144522"/>
    <lineage>
        <taxon>Eukaryota</taxon>
        <taxon>Metamonada</taxon>
        <taxon>Parabasalia</taxon>
        <taxon>Tritrichomonadida</taxon>
        <taxon>Tritrichomonadidae</taxon>
        <taxon>Tritrichomonas</taxon>
    </lineage>
</organism>
<dbReference type="SUPFAM" id="SSF48371">
    <property type="entry name" value="ARM repeat"/>
    <property type="match status" value="1"/>
</dbReference>
<keyword evidence="2" id="KW-1185">Reference proteome</keyword>
<sequence>MVFIECFYEYHVSPSNGTINGSVLAKLGNFHENKILMKCSSLIIIKSITINNQQAFFSRSSFHGDEANLHIYFPLKKESPFWSPLPKLTPTGHCRKDFEIVILFEIQKRNPSIVKYHNFICTSNVSYGVFGWMPLFCDFKMNIVEKLVLIADKEDYTFIGPCRPSSTSPTSREYDLSKARNLELMGWAIGEVKSTKIHGYKFYSIDQFDHSHFSFLGNINKTAKLINEEIIENQENDKNKETLNDMDDDIDLENIEINDPKNENLSRCESNNRIENQSMLIYADKAPPFLILPDHITNMEISTNFFILSSNMFYNFCDFPSPIPVPSSYFLVAAVSFAFAFDKFGRRFDCSYESNWFLNGLISYASRTFIKAAIGGEGIQFFDYILINYLWKFDDGEKELMSNIVSRKLQINRWEVRCPFRVKSQFVIHILASLSSTQNLKPYRFPNIWPSVINRQVLFNELKNFSDESFSFLKMWTQKKKIPAAKIFLEHQNTKDLKSILSEKIHFQFLRIKNYKTAITGTFKAYHSHGVIPTTVMLNISPTPVSFEFNLPKNRQVQKSSNSLKSFDGLHWISFETKPQLPIVIIYEYPIPMLINIIKHYNSSLFTQHEALQSLNRFLAQFGDNGSLDIIRFLGNLLTNNNSFYTLKCHAMRILSTMANKGLYQQQKDAARNEIITFFLDEIANRDTTRLLKLDLLHPSIVLSTFQAIARLITITNRFSSFNFLSTAMGQLSSTDIGPGIVLCFQNIQFTNTNEVAILNKHIIGFMKKCSGNPPLMTAAVRVFNRLITSFQKMIAERIMISMVDSFSDHLLHTETRTAISELLLTNFPFEAFIAILRGLKKEIESPNPSFRFIETIMKKLHGMCYELTKEQLLLIRRNSNLNEMYNIVRLIATHSSDSNSDLYNISVLLFDSLLSTVWNKKLTPEGMIHSHPLEYGEDAITDGMFSDSE</sequence>
<evidence type="ECO:0000313" key="2">
    <source>
        <dbReference type="Proteomes" id="UP000179807"/>
    </source>
</evidence>
<dbReference type="InterPro" id="IPR016024">
    <property type="entry name" value="ARM-type_fold"/>
</dbReference>
<proteinExistence type="predicted"/>
<dbReference type="VEuPathDB" id="TrichDB:TRFO_42712"/>
<dbReference type="OrthoDB" id="10639091at2759"/>